<evidence type="ECO:0000256" key="1">
    <source>
        <dbReference type="SAM" id="MobiDB-lite"/>
    </source>
</evidence>
<evidence type="ECO:0000313" key="3">
    <source>
        <dbReference type="Proteomes" id="UP000008370"/>
    </source>
</evidence>
<dbReference type="Proteomes" id="UP000008370">
    <property type="component" value="Unassembled WGS sequence"/>
</dbReference>
<name>K5WE50_PHACS</name>
<dbReference type="HOGENOM" id="CLU_1428457_0_0_1"/>
<dbReference type="InParanoid" id="K5WE50"/>
<sequence>MVSWFRRTRVRIFGFHSFESLRSWTDDGVPAHAIHPDACWTFQLSMPSNTNSNETPQQVRADHKTSRERGGRSRLSTAAMAGFGWIVLRAARHFTALNFVVCSVRNGSLTISGIFQAAVNTRVSTQAELFFQRASCGLCTQYHLAIHVTQREQAHELLERTRPARYAVQSPWRDSAGAYRYQGCTMLCPN</sequence>
<dbReference type="EMBL" id="JH930471">
    <property type="protein sequence ID" value="EKM57299.1"/>
    <property type="molecule type" value="Genomic_DNA"/>
</dbReference>
<feature type="compositionally biased region" description="Basic and acidic residues" evidence="1">
    <location>
        <begin position="60"/>
        <end position="71"/>
    </location>
</feature>
<feature type="region of interest" description="Disordered" evidence="1">
    <location>
        <begin position="50"/>
        <end position="73"/>
    </location>
</feature>
<dbReference type="AlphaFoldDB" id="K5WE50"/>
<evidence type="ECO:0000313" key="2">
    <source>
        <dbReference type="EMBL" id="EKM57299.1"/>
    </source>
</evidence>
<protein>
    <submittedName>
        <fullName evidence="2">Uncharacterized protein</fullName>
    </submittedName>
</protein>
<reference evidence="2 3" key="1">
    <citation type="journal article" date="2012" name="BMC Genomics">
        <title>Comparative genomics of the white-rot fungi, Phanerochaete carnosa and P. chrysosporium, to elucidate the genetic basis of the distinct wood types they colonize.</title>
        <authorList>
            <person name="Suzuki H."/>
            <person name="MacDonald J."/>
            <person name="Syed K."/>
            <person name="Salamov A."/>
            <person name="Hori C."/>
            <person name="Aerts A."/>
            <person name="Henrissat B."/>
            <person name="Wiebenga A."/>
            <person name="vanKuyk P.A."/>
            <person name="Barry K."/>
            <person name="Lindquist E."/>
            <person name="LaButti K."/>
            <person name="Lapidus A."/>
            <person name="Lucas S."/>
            <person name="Coutinho P."/>
            <person name="Gong Y."/>
            <person name="Samejima M."/>
            <person name="Mahadevan R."/>
            <person name="Abou-Zaid M."/>
            <person name="de Vries R.P."/>
            <person name="Igarashi K."/>
            <person name="Yadav J.S."/>
            <person name="Grigoriev I.V."/>
            <person name="Master E.R."/>
        </authorList>
    </citation>
    <scope>NUCLEOTIDE SEQUENCE [LARGE SCALE GENOMIC DNA]</scope>
    <source>
        <strain evidence="2 3">HHB-10118-sp</strain>
    </source>
</reference>
<accession>K5WE50</accession>
<dbReference type="KEGG" id="pco:PHACADRAFT_254996"/>
<organism evidence="2 3">
    <name type="scientific">Phanerochaete carnosa (strain HHB-10118-sp)</name>
    <name type="common">White-rot fungus</name>
    <name type="synonym">Peniophora carnosa</name>
    <dbReference type="NCBI Taxonomy" id="650164"/>
    <lineage>
        <taxon>Eukaryota</taxon>
        <taxon>Fungi</taxon>
        <taxon>Dikarya</taxon>
        <taxon>Basidiomycota</taxon>
        <taxon>Agaricomycotina</taxon>
        <taxon>Agaricomycetes</taxon>
        <taxon>Polyporales</taxon>
        <taxon>Phanerochaetaceae</taxon>
        <taxon>Phanerochaete</taxon>
    </lineage>
</organism>
<dbReference type="RefSeq" id="XP_007395115.1">
    <property type="nucleotide sequence ID" value="XM_007395053.1"/>
</dbReference>
<gene>
    <name evidence="2" type="ORF">PHACADRAFT_254996</name>
</gene>
<keyword evidence="3" id="KW-1185">Reference proteome</keyword>
<dbReference type="GeneID" id="18916191"/>
<proteinExistence type="predicted"/>